<dbReference type="SUPFAM" id="SSF56112">
    <property type="entry name" value="Protein kinase-like (PK-like)"/>
    <property type="match status" value="1"/>
</dbReference>
<dbReference type="AlphaFoldDB" id="A0A015KPF4"/>
<feature type="region of interest" description="Disordered" evidence="1">
    <location>
        <begin position="654"/>
        <end position="685"/>
    </location>
</feature>
<accession>A0A015KPF4</accession>
<dbReference type="InterPro" id="IPR051681">
    <property type="entry name" value="Ser/Thr_Kinases-Pseudokinases"/>
</dbReference>
<comment type="caution">
    <text evidence="3">The sequence shown here is derived from an EMBL/GenBank/DDBJ whole genome shotgun (WGS) entry which is preliminary data.</text>
</comment>
<dbReference type="Gene3D" id="1.10.10.1010">
    <property type="entry name" value="Intein homing endonuclease, domain IV"/>
    <property type="match status" value="1"/>
</dbReference>
<dbReference type="Gene3D" id="1.10.510.10">
    <property type="entry name" value="Transferase(Phosphotransferase) domain 1"/>
    <property type="match status" value="1"/>
</dbReference>
<dbReference type="Proteomes" id="UP000022910">
    <property type="component" value="Unassembled WGS sequence"/>
</dbReference>
<evidence type="ECO:0000313" key="3">
    <source>
        <dbReference type="EMBL" id="EXX69474.1"/>
    </source>
</evidence>
<dbReference type="InterPro" id="IPR001245">
    <property type="entry name" value="Ser-Thr/Tyr_kinase_cat_dom"/>
</dbReference>
<organism evidence="3 4">
    <name type="scientific">Rhizophagus irregularis (strain DAOM 197198w)</name>
    <name type="common">Glomus intraradices</name>
    <dbReference type="NCBI Taxonomy" id="1432141"/>
    <lineage>
        <taxon>Eukaryota</taxon>
        <taxon>Fungi</taxon>
        <taxon>Fungi incertae sedis</taxon>
        <taxon>Mucoromycota</taxon>
        <taxon>Glomeromycotina</taxon>
        <taxon>Glomeromycetes</taxon>
        <taxon>Glomerales</taxon>
        <taxon>Glomeraceae</taxon>
        <taxon>Rhizophagus</taxon>
    </lineage>
</organism>
<name>A0A015KPF4_RHIIW</name>
<dbReference type="GO" id="GO:0004674">
    <property type="term" value="F:protein serine/threonine kinase activity"/>
    <property type="evidence" value="ECO:0007669"/>
    <property type="project" value="TreeGrafter"/>
</dbReference>
<dbReference type="InterPro" id="IPR011009">
    <property type="entry name" value="Kinase-like_dom_sf"/>
</dbReference>
<feature type="compositionally biased region" description="Polar residues" evidence="1">
    <location>
        <begin position="675"/>
        <end position="685"/>
    </location>
</feature>
<evidence type="ECO:0000256" key="1">
    <source>
        <dbReference type="SAM" id="MobiDB-lite"/>
    </source>
</evidence>
<dbReference type="PROSITE" id="PS50011">
    <property type="entry name" value="PROTEIN_KINASE_DOM"/>
    <property type="match status" value="1"/>
</dbReference>
<dbReference type="Pfam" id="PF07714">
    <property type="entry name" value="PK_Tyr_Ser-Thr"/>
    <property type="match status" value="1"/>
</dbReference>
<dbReference type="PANTHER" id="PTHR44329:SF289">
    <property type="entry name" value="SERINE_THREONINE-PROTEIN KINASE VIK"/>
    <property type="match status" value="1"/>
</dbReference>
<proteinExistence type="predicted"/>
<sequence length="685" mass="80367">MTIYNLSEHTYYSVKNALEWIPYDRIYDIQYIAEDDEFGKIAVSNKVYGITQDPETKNFMVVLDDICKKCNIVCNSIYFRRNFKNWTSGNNDIDKFIQDNQLSEHTYYSVKNALEWIPYDRIYDIQYIAEDDEFGKVYEANWIDGYIHMWNKQNWERRGQNMIVTLKILNNPASNILEFMNKIAVSNKVYGITQDPETKNFMMVLNDICKKCNTVCNSIYFQQNYKNWTSGNNDIDKFIQDVQKSCTNNILEWIPYDRFYDIKYIAKGGFGKVYRAKWIDGYIDEWDYYDQNRKRKNQNMVVALKSLNNSKNVTLEFMNEITLHYKVNSHKCIIKLYGITQDPKEKNYIMVLEYAEHGNLRNYLDIKYNYLNWNNKISYLHKIAHGLRDIHEIELIHRDLHIGNILRLKNHTCITDMGLCKPADYNVPENAKNKLYGVLPYIAPEILRGQNYTKAADIYSFGIIMYEVISGLPPYYDIGHDINLVVKICKGLRPRFNIKVPQLIVHLIKKCLDANPLNRPKAGGIEKILSIWFSESYYGFKSTKINNQIKEAEIINKKSLFNSTTSLGISYKTHSEAIYTSRILNFSNLPEPKNSDDYYEENDNIISIKFSESLQIDISQSKNNNSIELKNSDNSYEKNDNVIMESSEFLQIEKIDNNNFPEQDNSDDSYEKNDNMISMNSLGID</sequence>
<evidence type="ECO:0000313" key="4">
    <source>
        <dbReference type="Proteomes" id="UP000022910"/>
    </source>
</evidence>
<feature type="domain" description="Protein kinase" evidence="2">
    <location>
        <begin position="259"/>
        <end position="533"/>
    </location>
</feature>
<reference evidence="3 4" key="1">
    <citation type="submission" date="2014-02" db="EMBL/GenBank/DDBJ databases">
        <title>Single nucleus genome sequencing reveals high similarity among nuclei of an endomycorrhizal fungus.</title>
        <authorList>
            <person name="Lin K."/>
            <person name="Geurts R."/>
            <person name="Zhang Z."/>
            <person name="Limpens E."/>
            <person name="Saunders D.G."/>
            <person name="Mu D."/>
            <person name="Pang E."/>
            <person name="Cao H."/>
            <person name="Cha H."/>
            <person name="Lin T."/>
            <person name="Zhou Q."/>
            <person name="Shang Y."/>
            <person name="Li Y."/>
            <person name="Ivanov S."/>
            <person name="Sharma T."/>
            <person name="Velzen R.V."/>
            <person name="Ruijter N.D."/>
            <person name="Aanen D.K."/>
            <person name="Win J."/>
            <person name="Kamoun S."/>
            <person name="Bisseling T."/>
            <person name="Huang S."/>
        </authorList>
    </citation>
    <scope>NUCLEOTIDE SEQUENCE [LARGE SCALE GENOMIC DNA]</scope>
    <source>
        <strain evidence="4">DAOM197198w</strain>
    </source>
</reference>
<dbReference type="GO" id="GO:0005524">
    <property type="term" value="F:ATP binding"/>
    <property type="evidence" value="ECO:0007669"/>
    <property type="project" value="InterPro"/>
</dbReference>
<protein>
    <submittedName>
        <fullName evidence="3">Ypk2p</fullName>
    </submittedName>
</protein>
<dbReference type="InterPro" id="IPR000719">
    <property type="entry name" value="Prot_kinase_dom"/>
</dbReference>
<keyword evidence="4" id="KW-1185">Reference proteome</keyword>
<dbReference type="PANTHER" id="PTHR44329">
    <property type="entry name" value="SERINE/THREONINE-PROTEIN KINASE TNNI3K-RELATED"/>
    <property type="match status" value="1"/>
</dbReference>
<dbReference type="STRING" id="1432141.A0A015KPF4"/>
<dbReference type="EMBL" id="JEMT01016840">
    <property type="protein sequence ID" value="EXX69474.1"/>
    <property type="molecule type" value="Genomic_DNA"/>
</dbReference>
<gene>
    <name evidence="3" type="ORF">RirG_095770</name>
</gene>
<evidence type="ECO:0000259" key="2">
    <source>
        <dbReference type="PROSITE" id="PS50011"/>
    </source>
</evidence>
<dbReference type="HOGENOM" id="CLU_000288_7_8_1"/>